<feature type="domain" description="DEAD-box RNA helicase Q" evidence="15">
    <location>
        <begin position="1"/>
        <end position="29"/>
    </location>
</feature>
<dbReference type="GO" id="GO:0016787">
    <property type="term" value="F:hydrolase activity"/>
    <property type="evidence" value="ECO:0007669"/>
    <property type="project" value="UniProtKB-KW"/>
</dbReference>
<dbReference type="Gene3D" id="3.40.50.300">
    <property type="entry name" value="P-loop containing nucleotide triphosphate hydrolases"/>
    <property type="match status" value="2"/>
</dbReference>
<proteinExistence type="inferred from homology"/>
<dbReference type="GO" id="GO:0005829">
    <property type="term" value="C:cytosol"/>
    <property type="evidence" value="ECO:0007669"/>
    <property type="project" value="TreeGrafter"/>
</dbReference>
<evidence type="ECO:0000256" key="10">
    <source>
        <dbReference type="PROSITE-ProRule" id="PRU00552"/>
    </source>
</evidence>
<dbReference type="InterPro" id="IPR014014">
    <property type="entry name" value="RNA_helicase_DEAD_Q_motif"/>
</dbReference>
<dbReference type="PROSITE" id="PS51195">
    <property type="entry name" value="Q_MOTIF"/>
    <property type="match status" value="1"/>
</dbReference>
<reference evidence="17" key="1">
    <citation type="submission" date="2017-04" db="EMBL/GenBank/DDBJ databases">
        <title>Function of individual gut microbiota members based on whole genome sequencing of pure cultures obtained from chicken caecum.</title>
        <authorList>
            <person name="Medvecky M."/>
            <person name="Cejkova D."/>
            <person name="Polansky O."/>
            <person name="Karasova D."/>
            <person name="Kubasova T."/>
            <person name="Cizek A."/>
            <person name="Rychlik I."/>
        </authorList>
    </citation>
    <scope>NUCLEOTIDE SEQUENCE [LARGE SCALE GENOMIC DNA]</scope>
    <source>
        <strain evidence="17">An180</strain>
    </source>
</reference>
<feature type="domain" description="Helicase C-terminal" evidence="14">
    <location>
        <begin position="232"/>
        <end position="377"/>
    </location>
</feature>
<dbReference type="EC" id="3.6.4.13" evidence="1"/>
<evidence type="ECO:0000313" key="16">
    <source>
        <dbReference type="EMBL" id="OUP54391.1"/>
    </source>
</evidence>
<evidence type="ECO:0000256" key="1">
    <source>
        <dbReference type="ARBA" id="ARBA00012552"/>
    </source>
</evidence>
<dbReference type="GO" id="GO:0005524">
    <property type="term" value="F:ATP binding"/>
    <property type="evidence" value="ECO:0007669"/>
    <property type="project" value="UniProtKB-KW"/>
</dbReference>
<dbReference type="InterPro" id="IPR001650">
    <property type="entry name" value="Helicase_C-like"/>
</dbReference>
<dbReference type="InterPro" id="IPR014001">
    <property type="entry name" value="Helicase_ATP-bd"/>
</dbReference>
<dbReference type="PROSITE" id="PS51192">
    <property type="entry name" value="HELICASE_ATP_BIND_1"/>
    <property type="match status" value="1"/>
</dbReference>
<dbReference type="RefSeq" id="WP_087369769.1">
    <property type="nucleotide sequence ID" value="NZ_NFKK01000001.1"/>
</dbReference>
<feature type="compositionally biased region" description="Basic and acidic residues" evidence="12">
    <location>
        <begin position="424"/>
        <end position="435"/>
    </location>
</feature>
<feature type="compositionally biased region" description="Basic and acidic residues" evidence="12">
    <location>
        <begin position="562"/>
        <end position="573"/>
    </location>
</feature>
<protein>
    <recommendedName>
        <fullName evidence="9">ATP-dependent RNA helicase CshA</fullName>
        <ecNumber evidence="1">3.6.4.13</ecNumber>
    </recommendedName>
</protein>
<dbReference type="PROSITE" id="PS00039">
    <property type="entry name" value="DEAD_ATP_HELICASE"/>
    <property type="match status" value="1"/>
</dbReference>
<keyword evidence="4 11" id="KW-0378">Hydrolase</keyword>
<evidence type="ECO:0000256" key="2">
    <source>
        <dbReference type="ARBA" id="ARBA00022490"/>
    </source>
</evidence>
<dbReference type="InterPro" id="IPR000629">
    <property type="entry name" value="RNA-helicase_DEAD-box_CS"/>
</dbReference>
<evidence type="ECO:0000256" key="7">
    <source>
        <dbReference type="ARBA" id="ARBA00038437"/>
    </source>
</evidence>
<sequence>MRFQDLKIDEAILKAIREIGYDQPTPIQEKAIPIVLEGHDLLGCAQTGTGKTAAFSIPMLQRMGRPQEGEARPVRGLILTPTRELALQIYENLCQYGRYLGRISAVIFGGVSQNPQVEAIQNGADILVATPGRLWDLMGQKLVDISTVECFVLDEADRMLDMGFINDVKRILKFLPKKRQTLLFSATMPEEIAELANNMLHKPRHVSIVPAATPVELIEQGVYFTDKKAKRDLLRAVLEERSLPQTLVFTRTKHGADRVARDLSRAGIAAKSIHGDKSQNARQNALKQFKDYKIPVLVATDIAARGIDINELPLVINFDLPNVPETYVHRIGRTGRAGQEGTALSFCDPSELPYLKDIEELTRVAIPALEPPTGIEMAEAQTAARYVRHDPTLPPEKPAKQDKKAKSNNRRGKKKSAEPAPVKAEPRQQGRKNESAKATAKPVQKAESASKMQPTNTRGKKRTNNLSAANTRKKAAPAELPAREPTSTRAAVKTAPPRRKSAGRGGRPIIEPAYENITTMHQSSRKGGNRRGRREDVETRVDVMTPPSGRPLAPSTAARIRAKVEAKLAERRAAQSSGTSAQSRAKKQGKVQRKPQTRSGRGRARG</sequence>
<dbReference type="Proteomes" id="UP000195897">
    <property type="component" value="Unassembled WGS sequence"/>
</dbReference>
<evidence type="ECO:0000259" key="14">
    <source>
        <dbReference type="PROSITE" id="PS51194"/>
    </source>
</evidence>
<keyword evidence="6 11" id="KW-0067">ATP-binding</keyword>
<dbReference type="EMBL" id="NFKK01000001">
    <property type="protein sequence ID" value="OUP54391.1"/>
    <property type="molecule type" value="Genomic_DNA"/>
</dbReference>
<evidence type="ECO:0000313" key="17">
    <source>
        <dbReference type="Proteomes" id="UP000195897"/>
    </source>
</evidence>
<evidence type="ECO:0000256" key="3">
    <source>
        <dbReference type="ARBA" id="ARBA00022741"/>
    </source>
</evidence>
<name>A0A1Y4LHP5_9FIRM</name>
<dbReference type="FunFam" id="3.40.50.300:FF:000108">
    <property type="entry name" value="ATP-dependent RNA helicase RhlE"/>
    <property type="match status" value="1"/>
</dbReference>
<dbReference type="GO" id="GO:0003724">
    <property type="term" value="F:RNA helicase activity"/>
    <property type="evidence" value="ECO:0007669"/>
    <property type="project" value="UniProtKB-EC"/>
</dbReference>
<dbReference type="InterPro" id="IPR011545">
    <property type="entry name" value="DEAD/DEAH_box_helicase_dom"/>
</dbReference>
<evidence type="ECO:0000259" key="13">
    <source>
        <dbReference type="PROSITE" id="PS51192"/>
    </source>
</evidence>
<dbReference type="AlphaFoldDB" id="A0A1Y4LHP5"/>
<dbReference type="PANTHER" id="PTHR47959">
    <property type="entry name" value="ATP-DEPENDENT RNA HELICASE RHLE-RELATED"/>
    <property type="match status" value="1"/>
</dbReference>
<feature type="compositionally biased region" description="Basic residues" evidence="12">
    <location>
        <begin position="584"/>
        <end position="606"/>
    </location>
</feature>
<dbReference type="PANTHER" id="PTHR47959:SF13">
    <property type="entry name" value="ATP-DEPENDENT RNA HELICASE RHLE"/>
    <property type="match status" value="1"/>
</dbReference>
<evidence type="ECO:0000259" key="15">
    <source>
        <dbReference type="PROSITE" id="PS51195"/>
    </source>
</evidence>
<dbReference type="PROSITE" id="PS51194">
    <property type="entry name" value="HELICASE_CTER"/>
    <property type="match status" value="1"/>
</dbReference>
<dbReference type="SMART" id="SM00487">
    <property type="entry name" value="DEXDc"/>
    <property type="match status" value="1"/>
</dbReference>
<feature type="compositionally biased region" description="Polar residues" evidence="12">
    <location>
        <begin position="574"/>
        <end position="583"/>
    </location>
</feature>
<dbReference type="SMART" id="SM00490">
    <property type="entry name" value="HELICc"/>
    <property type="match status" value="1"/>
</dbReference>
<dbReference type="SUPFAM" id="SSF52540">
    <property type="entry name" value="P-loop containing nucleoside triphosphate hydrolases"/>
    <property type="match status" value="1"/>
</dbReference>
<feature type="region of interest" description="Disordered" evidence="12">
    <location>
        <begin position="390"/>
        <end position="606"/>
    </location>
</feature>
<dbReference type="InterPro" id="IPR050079">
    <property type="entry name" value="DEAD_box_RNA_helicase"/>
</dbReference>
<feature type="compositionally biased region" description="Basic residues" evidence="12">
    <location>
        <begin position="523"/>
        <end position="532"/>
    </location>
</feature>
<keyword evidence="5 11" id="KW-0347">Helicase</keyword>
<feature type="compositionally biased region" description="Basic and acidic residues" evidence="12">
    <location>
        <begin position="390"/>
        <end position="405"/>
    </location>
</feature>
<evidence type="ECO:0000256" key="5">
    <source>
        <dbReference type="ARBA" id="ARBA00022806"/>
    </source>
</evidence>
<keyword evidence="2" id="KW-0963">Cytoplasm</keyword>
<evidence type="ECO:0000256" key="12">
    <source>
        <dbReference type="SAM" id="MobiDB-lite"/>
    </source>
</evidence>
<keyword evidence="3 11" id="KW-0547">Nucleotide-binding</keyword>
<dbReference type="CDD" id="cd00268">
    <property type="entry name" value="DEADc"/>
    <property type="match status" value="1"/>
</dbReference>
<dbReference type="InterPro" id="IPR027417">
    <property type="entry name" value="P-loop_NTPase"/>
</dbReference>
<organism evidence="16 17">
    <name type="scientific">Butyricicoccus pullicaecorum</name>
    <dbReference type="NCBI Taxonomy" id="501571"/>
    <lineage>
        <taxon>Bacteria</taxon>
        <taxon>Bacillati</taxon>
        <taxon>Bacillota</taxon>
        <taxon>Clostridia</taxon>
        <taxon>Eubacteriales</taxon>
        <taxon>Butyricicoccaceae</taxon>
        <taxon>Butyricicoccus</taxon>
    </lineage>
</organism>
<dbReference type="Pfam" id="PF00271">
    <property type="entry name" value="Helicase_C"/>
    <property type="match status" value="1"/>
</dbReference>
<evidence type="ECO:0000256" key="4">
    <source>
        <dbReference type="ARBA" id="ARBA00022801"/>
    </source>
</evidence>
<dbReference type="InterPro" id="IPR044742">
    <property type="entry name" value="DEAD/DEAH_RhlB"/>
</dbReference>
<evidence type="ECO:0000256" key="11">
    <source>
        <dbReference type="RuleBase" id="RU000492"/>
    </source>
</evidence>
<comment type="similarity">
    <text evidence="7 11">Belongs to the DEAD box helicase family.</text>
</comment>
<gene>
    <name evidence="16" type="ORF">B5F17_00395</name>
</gene>
<evidence type="ECO:0000256" key="6">
    <source>
        <dbReference type="ARBA" id="ARBA00022840"/>
    </source>
</evidence>
<feature type="short sequence motif" description="Q motif" evidence="10">
    <location>
        <begin position="1"/>
        <end position="29"/>
    </location>
</feature>
<evidence type="ECO:0000256" key="8">
    <source>
        <dbReference type="ARBA" id="ARBA00047984"/>
    </source>
</evidence>
<feature type="domain" description="Helicase ATP-binding" evidence="13">
    <location>
        <begin position="32"/>
        <end position="206"/>
    </location>
</feature>
<evidence type="ECO:0000256" key="9">
    <source>
        <dbReference type="ARBA" id="ARBA00067932"/>
    </source>
</evidence>
<comment type="caution">
    <text evidence="16">The sequence shown here is derived from an EMBL/GenBank/DDBJ whole genome shotgun (WGS) entry which is preliminary data.</text>
</comment>
<dbReference type="Pfam" id="PF00270">
    <property type="entry name" value="DEAD"/>
    <property type="match status" value="1"/>
</dbReference>
<accession>A0A1Y4LHP5</accession>
<dbReference type="CDD" id="cd18787">
    <property type="entry name" value="SF2_C_DEAD"/>
    <property type="match status" value="1"/>
</dbReference>
<comment type="catalytic activity">
    <reaction evidence="8">
        <text>ATP + H2O = ADP + phosphate + H(+)</text>
        <dbReference type="Rhea" id="RHEA:13065"/>
        <dbReference type="ChEBI" id="CHEBI:15377"/>
        <dbReference type="ChEBI" id="CHEBI:15378"/>
        <dbReference type="ChEBI" id="CHEBI:30616"/>
        <dbReference type="ChEBI" id="CHEBI:43474"/>
        <dbReference type="ChEBI" id="CHEBI:456216"/>
        <dbReference type="EC" id="3.6.4.13"/>
    </reaction>
</comment>
<dbReference type="GO" id="GO:0003723">
    <property type="term" value="F:RNA binding"/>
    <property type="evidence" value="ECO:0007669"/>
    <property type="project" value="UniProtKB-ARBA"/>
</dbReference>